<evidence type="ECO:0000313" key="2">
    <source>
        <dbReference type="EMBL" id="TMW67047.1"/>
    </source>
</evidence>
<dbReference type="PANTHER" id="PTHR36453:SF1">
    <property type="entry name" value="RIGHT HANDED BETA HELIX DOMAIN-CONTAINING PROTEIN"/>
    <property type="match status" value="1"/>
</dbReference>
<gene>
    <name evidence="2" type="ORF">Poli38472_012163</name>
</gene>
<keyword evidence="3" id="KW-1185">Reference proteome</keyword>
<dbReference type="OrthoDB" id="5949092at2759"/>
<reference evidence="2" key="1">
    <citation type="submission" date="2019-03" db="EMBL/GenBank/DDBJ databases">
        <title>Long read genome sequence of the mycoparasitic Pythium oligandrum ATCC 38472 isolated from sugarbeet rhizosphere.</title>
        <authorList>
            <person name="Gaulin E."/>
        </authorList>
    </citation>
    <scope>NUCLEOTIDE SEQUENCE</scope>
    <source>
        <strain evidence="2">ATCC 38472_TT</strain>
    </source>
</reference>
<comment type="caution">
    <text evidence="2">The sequence shown here is derived from an EMBL/GenBank/DDBJ whole genome shotgun (WGS) entry which is preliminary data.</text>
</comment>
<name>A0A8K1CQY6_PYTOL</name>
<sequence>MASPARLALISCWFLVFEALGNAAAPAIDLYISPSGSDNAPNDGTLSLPFKTLTRAQQEIRTRKAALGAKPSPPFTIFLRQGRYELDATLEFSAVDGGDSADTPITYQAFCDPAVEAAQQSVEPYPYASHLATPPRLLWNGVGDRAAWKGPVDPFYQMGIDRAKNSLLIAPTPAPPIANMDIGPLCVDKVGQGHTCYTGTLAMCVAGCQDSCTRHLERKMYSAAFYSEFSHLFGKNLEKEEDCIEICSQSCRACEDVTISGSKRFQPTTWTLDRTITTAVNSVTTTLSVFSTDLSTYLPATPHFIEQTDPPTVFSTLYFNGVQLPRAGYPNCVVQSTPSTALTPFTCTFATPSVSSKRGVLAFDPTKFSARVAQWTEASVASMVVELRPNRSSHANLLYMASSVDAVKNEITLGAGGSHITPEIFKDGVDLSTASLAALAGFRIENVLEELDSPGEWYLDVATKRLYLTPLDSTTATVATMASTVLEFPWLRQLVRIRGSQENRYTATAHASEQLLETDSSVRVRNLRFDQLKFTGTQLLATDLYDAMPSTARKTHPRWPVARTGAFFMENVENIVITHCTFNQLGGNAVIISGESDRVQVDHNNISFVDSSGIVIVARVASQDNSFHTPVLAHTLYSRSAILASNQIHHFGRRVAHSAAIMVVAAQQTTIQGNLIHTFPATKDAATNYVIENPVGALNADPPLLFRRIDPITIPSTYAQSLSTLYTITVPLTGFNIPVIAKLIGAPECPSGTGRIGSLYNELQPFTYTQCSGCCSFHDSGARIRIAGAGTAWVDAKRDVLVRPGDSIELSAVSSSLFNAIVDVYLAFHIVTPNRIIELPARAKWQILTRRCQYTETTYDATCSGPCTSSSPTTGCGNTNIAIQQNAALQCAPGYEADLSTHVCLGPFEAFVDCDGSGVFKSHRYYDCSIRCFTTQCT</sequence>
<feature type="chain" id="PRO_5035433732" description="Right handed beta helix domain-containing protein" evidence="1">
    <location>
        <begin position="24"/>
        <end position="938"/>
    </location>
</feature>
<dbReference type="SUPFAM" id="SSF51126">
    <property type="entry name" value="Pectin lyase-like"/>
    <property type="match status" value="2"/>
</dbReference>
<dbReference type="Gene3D" id="2.160.20.10">
    <property type="entry name" value="Single-stranded right-handed beta-helix, Pectin lyase-like"/>
    <property type="match status" value="2"/>
</dbReference>
<dbReference type="InterPro" id="IPR011050">
    <property type="entry name" value="Pectin_lyase_fold/virulence"/>
</dbReference>
<dbReference type="PANTHER" id="PTHR36453">
    <property type="entry name" value="SECRETED PROTEIN-RELATED"/>
    <property type="match status" value="1"/>
</dbReference>
<evidence type="ECO:0000313" key="3">
    <source>
        <dbReference type="Proteomes" id="UP000794436"/>
    </source>
</evidence>
<dbReference type="AlphaFoldDB" id="A0A8K1CQY6"/>
<dbReference type="Proteomes" id="UP000794436">
    <property type="component" value="Unassembled WGS sequence"/>
</dbReference>
<dbReference type="InterPro" id="IPR012334">
    <property type="entry name" value="Pectin_lyas_fold"/>
</dbReference>
<accession>A0A8K1CQY6</accession>
<evidence type="ECO:0000256" key="1">
    <source>
        <dbReference type="SAM" id="SignalP"/>
    </source>
</evidence>
<dbReference type="EMBL" id="SPLM01000006">
    <property type="protein sequence ID" value="TMW67047.1"/>
    <property type="molecule type" value="Genomic_DNA"/>
</dbReference>
<feature type="signal peptide" evidence="1">
    <location>
        <begin position="1"/>
        <end position="23"/>
    </location>
</feature>
<keyword evidence="1" id="KW-0732">Signal</keyword>
<proteinExistence type="predicted"/>
<evidence type="ECO:0008006" key="4">
    <source>
        <dbReference type="Google" id="ProtNLM"/>
    </source>
</evidence>
<organism evidence="2 3">
    <name type="scientific">Pythium oligandrum</name>
    <name type="common">Mycoparasitic fungus</name>
    <dbReference type="NCBI Taxonomy" id="41045"/>
    <lineage>
        <taxon>Eukaryota</taxon>
        <taxon>Sar</taxon>
        <taxon>Stramenopiles</taxon>
        <taxon>Oomycota</taxon>
        <taxon>Peronosporomycetes</taxon>
        <taxon>Pythiales</taxon>
        <taxon>Pythiaceae</taxon>
        <taxon>Pythium</taxon>
    </lineage>
</organism>
<protein>
    <recommendedName>
        <fullName evidence="4">Right handed beta helix domain-containing protein</fullName>
    </recommendedName>
</protein>